<organism evidence="1 2">
    <name type="scientific">Laccaria amethystina LaAM-08-1</name>
    <dbReference type="NCBI Taxonomy" id="1095629"/>
    <lineage>
        <taxon>Eukaryota</taxon>
        <taxon>Fungi</taxon>
        <taxon>Dikarya</taxon>
        <taxon>Basidiomycota</taxon>
        <taxon>Agaricomycotina</taxon>
        <taxon>Agaricomycetes</taxon>
        <taxon>Agaricomycetidae</taxon>
        <taxon>Agaricales</taxon>
        <taxon>Agaricineae</taxon>
        <taxon>Hydnangiaceae</taxon>
        <taxon>Laccaria</taxon>
    </lineage>
</organism>
<evidence type="ECO:0000313" key="2">
    <source>
        <dbReference type="Proteomes" id="UP000054477"/>
    </source>
</evidence>
<dbReference type="Proteomes" id="UP000054477">
    <property type="component" value="Unassembled WGS sequence"/>
</dbReference>
<dbReference type="AlphaFoldDB" id="A0A0C9WGP0"/>
<reference evidence="2" key="2">
    <citation type="submission" date="2015-01" db="EMBL/GenBank/DDBJ databases">
        <title>Evolutionary Origins and Diversification of the Mycorrhizal Mutualists.</title>
        <authorList>
            <consortium name="DOE Joint Genome Institute"/>
            <consortium name="Mycorrhizal Genomics Consortium"/>
            <person name="Kohler A."/>
            <person name="Kuo A."/>
            <person name="Nagy L.G."/>
            <person name="Floudas D."/>
            <person name="Copeland A."/>
            <person name="Barry K.W."/>
            <person name="Cichocki N."/>
            <person name="Veneault-Fourrey C."/>
            <person name="LaButti K."/>
            <person name="Lindquist E.A."/>
            <person name="Lipzen A."/>
            <person name="Lundell T."/>
            <person name="Morin E."/>
            <person name="Murat C."/>
            <person name="Riley R."/>
            <person name="Ohm R."/>
            <person name="Sun H."/>
            <person name="Tunlid A."/>
            <person name="Henrissat B."/>
            <person name="Grigoriev I.V."/>
            <person name="Hibbett D.S."/>
            <person name="Martin F."/>
        </authorList>
    </citation>
    <scope>NUCLEOTIDE SEQUENCE [LARGE SCALE GENOMIC DNA]</scope>
    <source>
        <strain evidence="2">LaAM-08-1</strain>
    </source>
</reference>
<protein>
    <submittedName>
        <fullName evidence="1">Uncharacterized protein</fullName>
    </submittedName>
</protein>
<accession>A0A0C9WGP0</accession>
<evidence type="ECO:0000313" key="1">
    <source>
        <dbReference type="EMBL" id="KIJ89779.1"/>
    </source>
</evidence>
<name>A0A0C9WGP0_9AGAR</name>
<dbReference type="HOGENOM" id="CLU_2967287_0_0_1"/>
<dbReference type="EMBL" id="KN839435">
    <property type="protein sequence ID" value="KIJ89779.1"/>
    <property type="molecule type" value="Genomic_DNA"/>
</dbReference>
<gene>
    <name evidence="1" type="ORF">K443DRAFT_117533</name>
</gene>
<feature type="non-terminal residue" evidence="1">
    <location>
        <position position="1"/>
    </location>
</feature>
<keyword evidence="2" id="KW-1185">Reference proteome</keyword>
<reference evidence="1 2" key="1">
    <citation type="submission" date="2014-04" db="EMBL/GenBank/DDBJ databases">
        <authorList>
            <consortium name="DOE Joint Genome Institute"/>
            <person name="Kuo A."/>
            <person name="Kohler A."/>
            <person name="Nagy L.G."/>
            <person name="Floudas D."/>
            <person name="Copeland A."/>
            <person name="Barry K.W."/>
            <person name="Cichocki N."/>
            <person name="Veneault-Fourrey C."/>
            <person name="LaButti K."/>
            <person name="Lindquist E.A."/>
            <person name="Lipzen A."/>
            <person name="Lundell T."/>
            <person name="Morin E."/>
            <person name="Murat C."/>
            <person name="Sun H."/>
            <person name="Tunlid A."/>
            <person name="Henrissat B."/>
            <person name="Grigoriev I.V."/>
            <person name="Hibbett D.S."/>
            <person name="Martin F."/>
            <person name="Nordberg H.P."/>
            <person name="Cantor M.N."/>
            <person name="Hua S.X."/>
        </authorList>
    </citation>
    <scope>NUCLEOTIDE SEQUENCE [LARGE SCALE GENOMIC DNA]</scope>
    <source>
        <strain evidence="1 2">LaAM-08-1</strain>
    </source>
</reference>
<proteinExistence type="predicted"/>
<sequence length="59" mass="6763">VYRSFKPDTTIEYVKGCCTHIFVCAATYCHGTSHYVQIPQQQRCQVHQQSQGAHFEMLG</sequence>